<accession>A0A0J0XYU4</accession>
<protein>
    <submittedName>
        <fullName evidence="1">Uncharacterized protein</fullName>
    </submittedName>
</protein>
<dbReference type="GeneID" id="28982363"/>
<sequence length="344" mass="38761">MESALLDATAFPHIYERVVAHAPYELLLRLRLVSRASLESADRKLFEHIACSGDNNPPVFRSLSSISSGSSVRRLPIPPLAEEDVHPDSGLKYTQMIDIETFSENLDIYFMGVRFPALQTVRRRAWTILRAPATVVDVLRFPPHGTFDSCISPLVPVPPRHVILVLFDPLWDGLAWPINMIAPFWDVDVHAIIVFRSCPRVEGLPIRITRPQDDQATGTFLRFFLRLVAHRHHKSYSIVGLEHIPPHILAEEVGLTSDDLLLAAAHQSTGDHQQWARVVAERTVDAIGALPTDAGEFLSDDEEFLDLKEIVEVLTLAEYRAREGEEVWERELFGDELPAPLIQL</sequence>
<evidence type="ECO:0000313" key="1">
    <source>
        <dbReference type="EMBL" id="KLT46201.1"/>
    </source>
</evidence>
<dbReference type="Proteomes" id="UP000053611">
    <property type="component" value="Unassembled WGS sequence"/>
</dbReference>
<feature type="non-terminal residue" evidence="1">
    <location>
        <position position="344"/>
    </location>
</feature>
<name>A0A0J0XYU4_9TREE</name>
<organism evidence="1 2">
    <name type="scientific">Cutaneotrichosporon oleaginosum</name>
    <dbReference type="NCBI Taxonomy" id="879819"/>
    <lineage>
        <taxon>Eukaryota</taxon>
        <taxon>Fungi</taxon>
        <taxon>Dikarya</taxon>
        <taxon>Basidiomycota</taxon>
        <taxon>Agaricomycotina</taxon>
        <taxon>Tremellomycetes</taxon>
        <taxon>Trichosporonales</taxon>
        <taxon>Trichosporonaceae</taxon>
        <taxon>Cutaneotrichosporon</taxon>
    </lineage>
</organism>
<dbReference type="EMBL" id="KQ087178">
    <property type="protein sequence ID" value="KLT46201.1"/>
    <property type="molecule type" value="Genomic_DNA"/>
</dbReference>
<keyword evidence="2" id="KW-1185">Reference proteome</keyword>
<gene>
    <name evidence="1" type="ORF">CC85DRAFT_281855</name>
</gene>
<dbReference type="AlphaFoldDB" id="A0A0J0XYU4"/>
<proteinExistence type="predicted"/>
<evidence type="ECO:0000313" key="2">
    <source>
        <dbReference type="Proteomes" id="UP000053611"/>
    </source>
</evidence>
<reference evidence="1 2" key="1">
    <citation type="submission" date="2015-03" db="EMBL/GenBank/DDBJ databases">
        <title>Genomics and transcriptomics of the oil-accumulating basidiomycete yeast T. oleaginosus allow insights into substrate utilization and the diverse evolutionary trajectories of mating systems in fungi.</title>
        <authorList>
            <consortium name="DOE Joint Genome Institute"/>
            <person name="Kourist R."/>
            <person name="Kracht O."/>
            <person name="Bracharz F."/>
            <person name="Lipzen A."/>
            <person name="Nolan M."/>
            <person name="Ohm R."/>
            <person name="Grigoriev I."/>
            <person name="Sun S."/>
            <person name="Heitman J."/>
            <person name="Bruck T."/>
            <person name="Nowrousian M."/>
        </authorList>
    </citation>
    <scope>NUCLEOTIDE SEQUENCE [LARGE SCALE GENOMIC DNA]</scope>
    <source>
        <strain evidence="1 2">IBC0246</strain>
    </source>
</reference>